<protein>
    <submittedName>
        <fullName evidence="1">Uncharacterized protein</fullName>
    </submittedName>
</protein>
<accession>A0AAV4MF17</accession>
<comment type="caution">
    <text evidence="1">The sequence shown here is derived from an EMBL/GenBank/DDBJ whole genome shotgun (WGS) entry which is preliminary data.</text>
</comment>
<dbReference type="EMBL" id="BPLR01019677">
    <property type="protein sequence ID" value="GIX70440.1"/>
    <property type="molecule type" value="Genomic_DNA"/>
</dbReference>
<proteinExistence type="predicted"/>
<evidence type="ECO:0000313" key="1">
    <source>
        <dbReference type="EMBL" id="GIX70440.1"/>
    </source>
</evidence>
<dbReference type="AlphaFoldDB" id="A0AAV4MF17"/>
<evidence type="ECO:0000313" key="2">
    <source>
        <dbReference type="Proteomes" id="UP001054945"/>
    </source>
</evidence>
<organism evidence="1 2">
    <name type="scientific">Caerostris extrusa</name>
    <name type="common">Bark spider</name>
    <name type="synonym">Caerostris bankana</name>
    <dbReference type="NCBI Taxonomy" id="172846"/>
    <lineage>
        <taxon>Eukaryota</taxon>
        <taxon>Metazoa</taxon>
        <taxon>Ecdysozoa</taxon>
        <taxon>Arthropoda</taxon>
        <taxon>Chelicerata</taxon>
        <taxon>Arachnida</taxon>
        <taxon>Araneae</taxon>
        <taxon>Araneomorphae</taxon>
        <taxon>Entelegynae</taxon>
        <taxon>Araneoidea</taxon>
        <taxon>Araneidae</taxon>
        <taxon>Caerostris</taxon>
    </lineage>
</organism>
<name>A0AAV4MF17_CAEEX</name>
<keyword evidence="2" id="KW-1185">Reference proteome</keyword>
<sequence length="90" mass="9901">MKGAHLFDRSSAPFVAANLCTPALKDGGMRKDHCNHRRRNVCVEFSFVFGGGDAESRWRIILSGGVKGCCVMSGGTAFIFRYSFVSCYEI</sequence>
<gene>
    <name evidence="1" type="ORF">CEXT_221171</name>
</gene>
<dbReference type="Proteomes" id="UP001054945">
    <property type="component" value="Unassembled WGS sequence"/>
</dbReference>
<reference evidence="1 2" key="1">
    <citation type="submission" date="2021-06" db="EMBL/GenBank/DDBJ databases">
        <title>Caerostris extrusa draft genome.</title>
        <authorList>
            <person name="Kono N."/>
            <person name="Arakawa K."/>
        </authorList>
    </citation>
    <scope>NUCLEOTIDE SEQUENCE [LARGE SCALE GENOMIC DNA]</scope>
</reference>